<dbReference type="Gene3D" id="1.10.1040.10">
    <property type="entry name" value="N-(1-d-carboxylethyl)-l-norvaline Dehydrogenase, domain 2"/>
    <property type="match status" value="1"/>
</dbReference>
<evidence type="ECO:0000256" key="7">
    <source>
        <dbReference type="ARBA" id="ARBA00049197"/>
    </source>
</evidence>
<evidence type="ECO:0000313" key="10">
    <source>
        <dbReference type="EMBL" id="KAI1614680.1"/>
    </source>
</evidence>
<dbReference type="PANTHER" id="PTHR22981:SF7">
    <property type="entry name" value="3-HYDROXYISOBUTYRATE DEHYDROGENASE, MITOCHONDRIAL"/>
    <property type="match status" value="1"/>
</dbReference>
<keyword evidence="5" id="KW-0560">Oxidoreductase</keyword>
<evidence type="ECO:0000256" key="1">
    <source>
        <dbReference type="ARBA" id="ARBA00005109"/>
    </source>
</evidence>
<evidence type="ECO:0000256" key="6">
    <source>
        <dbReference type="ARBA" id="ARBA00023027"/>
    </source>
</evidence>
<keyword evidence="11" id="KW-1185">Reference proteome</keyword>
<dbReference type="EMBL" id="MU404353">
    <property type="protein sequence ID" value="KAI1614680.1"/>
    <property type="molecule type" value="Genomic_DNA"/>
</dbReference>
<feature type="domain" description="6-phosphogluconate dehydrogenase NADP-binding" evidence="8">
    <location>
        <begin position="6"/>
        <end position="170"/>
    </location>
</feature>
<feature type="domain" description="3-hydroxyisobutyrate dehydrogenase-like NAD-binding" evidence="9">
    <location>
        <begin position="181"/>
        <end position="237"/>
    </location>
</feature>
<dbReference type="InterPro" id="IPR008927">
    <property type="entry name" value="6-PGluconate_DH-like_C_sf"/>
</dbReference>
<dbReference type="GO" id="GO:0006574">
    <property type="term" value="P:L-valine catabolic process"/>
    <property type="evidence" value="ECO:0007669"/>
    <property type="project" value="TreeGrafter"/>
</dbReference>
<accession>A0AAN6IF17</accession>
<evidence type="ECO:0000256" key="5">
    <source>
        <dbReference type="ARBA" id="ARBA00023002"/>
    </source>
</evidence>
<dbReference type="InterPro" id="IPR013328">
    <property type="entry name" value="6PGD_dom2"/>
</dbReference>
<dbReference type="Gene3D" id="3.40.50.720">
    <property type="entry name" value="NAD(P)-binding Rossmann-like Domain"/>
    <property type="match status" value="1"/>
</dbReference>
<comment type="similarity">
    <text evidence="2">Belongs to the HIBADH-related family. 3-hydroxyisobutyrate dehydrogenase subfamily.</text>
</comment>
<dbReference type="Pfam" id="PF14833">
    <property type="entry name" value="NAD_binding_11"/>
    <property type="match status" value="1"/>
</dbReference>
<evidence type="ECO:0000256" key="2">
    <source>
        <dbReference type="ARBA" id="ARBA00006013"/>
    </source>
</evidence>
<dbReference type="EC" id="1.1.1.31" evidence="3"/>
<dbReference type="GO" id="GO:0008442">
    <property type="term" value="F:3-hydroxyisobutyrate dehydrogenase activity"/>
    <property type="evidence" value="ECO:0007669"/>
    <property type="project" value="UniProtKB-EC"/>
</dbReference>
<dbReference type="GO" id="GO:0051287">
    <property type="term" value="F:NAD binding"/>
    <property type="evidence" value="ECO:0007669"/>
    <property type="project" value="InterPro"/>
</dbReference>
<dbReference type="GO" id="GO:0005739">
    <property type="term" value="C:mitochondrion"/>
    <property type="evidence" value="ECO:0007669"/>
    <property type="project" value="TreeGrafter"/>
</dbReference>
<dbReference type="InterPro" id="IPR029154">
    <property type="entry name" value="HIBADH-like_NADP-bd"/>
</dbReference>
<comment type="caution">
    <text evidence="10">The sequence shown here is derived from an EMBL/GenBank/DDBJ whole genome shotgun (WGS) entry which is preliminary data.</text>
</comment>
<dbReference type="SUPFAM" id="SSF48179">
    <property type="entry name" value="6-phosphogluconate dehydrogenase C-terminal domain-like"/>
    <property type="match status" value="1"/>
</dbReference>
<dbReference type="GO" id="GO:0050661">
    <property type="term" value="F:NADP binding"/>
    <property type="evidence" value="ECO:0007669"/>
    <property type="project" value="InterPro"/>
</dbReference>
<dbReference type="InterPro" id="IPR036291">
    <property type="entry name" value="NAD(P)-bd_dom_sf"/>
</dbReference>
<organism evidence="10 11">
    <name type="scientific">Exophiala viscosa</name>
    <dbReference type="NCBI Taxonomy" id="2486360"/>
    <lineage>
        <taxon>Eukaryota</taxon>
        <taxon>Fungi</taxon>
        <taxon>Dikarya</taxon>
        <taxon>Ascomycota</taxon>
        <taxon>Pezizomycotina</taxon>
        <taxon>Eurotiomycetes</taxon>
        <taxon>Chaetothyriomycetidae</taxon>
        <taxon>Chaetothyriales</taxon>
        <taxon>Herpotrichiellaceae</taxon>
        <taxon>Exophiala</taxon>
    </lineage>
</organism>
<reference evidence="10" key="1">
    <citation type="journal article" date="2022" name="bioRxiv">
        <title>Deciphering the potential niche of two novel black yeast fungi from a biological soil crust based on their genomes, phenotypes, and melanin regulation.</title>
        <authorList>
            <consortium name="DOE Joint Genome Institute"/>
            <person name="Carr E.C."/>
            <person name="Barton Q."/>
            <person name="Grambo S."/>
            <person name="Sullivan M."/>
            <person name="Renfro C.M."/>
            <person name="Kuo A."/>
            <person name="Pangilinan J."/>
            <person name="Lipzen A."/>
            <person name="Keymanesh K."/>
            <person name="Savage E."/>
            <person name="Barry K."/>
            <person name="Grigoriev I.V."/>
            <person name="Riekhof W.R."/>
            <person name="Harris S.S."/>
        </authorList>
    </citation>
    <scope>NUCLEOTIDE SEQUENCE</scope>
    <source>
        <strain evidence="10">JF 03-4F</strain>
    </source>
</reference>
<dbReference type="Proteomes" id="UP001203852">
    <property type="component" value="Unassembled WGS sequence"/>
</dbReference>
<keyword evidence="4" id="KW-0101">Branched-chain amino acid catabolism</keyword>
<name>A0AAN6IF17_9EURO</name>
<evidence type="ECO:0000313" key="11">
    <source>
        <dbReference type="Proteomes" id="UP001203852"/>
    </source>
</evidence>
<protein>
    <recommendedName>
        <fullName evidence="3">3-hydroxyisobutyrate dehydrogenase</fullName>
        <ecNumber evidence="3">1.1.1.31</ecNumber>
    </recommendedName>
</protein>
<evidence type="ECO:0000259" key="9">
    <source>
        <dbReference type="Pfam" id="PF14833"/>
    </source>
</evidence>
<dbReference type="AlphaFoldDB" id="A0AAN6IF17"/>
<evidence type="ECO:0000256" key="3">
    <source>
        <dbReference type="ARBA" id="ARBA00012991"/>
    </source>
</evidence>
<gene>
    <name evidence="10" type="ORF">EDD36DRAFT_452108</name>
</gene>
<proteinExistence type="inferred from homology"/>
<dbReference type="PANTHER" id="PTHR22981">
    <property type="entry name" value="3-HYDROXYISOBUTYRATE DEHYDROGENASE-RELATED"/>
    <property type="match status" value="1"/>
</dbReference>
<dbReference type="InterPro" id="IPR006115">
    <property type="entry name" value="6PGDH_NADP-bd"/>
</dbReference>
<dbReference type="SUPFAM" id="SSF51735">
    <property type="entry name" value="NAD(P)-binding Rossmann-fold domains"/>
    <property type="match status" value="1"/>
</dbReference>
<evidence type="ECO:0000256" key="4">
    <source>
        <dbReference type="ARBA" id="ARBA00022456"/>
    </source>
</evidence>
<evidence type="ECO:0000259" key="8">
    <source>
        <dbReference type="Pfam" id="PF03446"/>
    </source>
</evidence>
<sequence length="327" mass="35062">MPNVTYGFIGIGRMGFPMALNFRAKMPSRSKLLVCDVNQSRVKEFLRQSKSLGPVDMASCPKEVAEQCDIILTSLPPGKPVLQVFLDPSTGIMAAGVRDKSKLVIDTSTMDVQTSLNVSKQVVASGFGHFVDCPVSGGMIFAETGNLSSMVGSSKELFDRVKPIILPFSDPKKIYHCGPAGAGLAAKIINNYVASVSYVGLCEGINAGVRYGLDPEVLTDVINAGSGMCWNSLHMCPIKGVQSTSSASRDFLSGPDGGPGFDLATESTEMTIELMDHVNAKSIMAPVMRDLWKRAQASTLCQGKEYRSVYRLFSEEDGRALENGGPD</sequence>
<comment type="catalytic activity">
    <reaction evidence="7">
        <text>3-hydroxy-2-methylpropanoate + NAD(+) = 2-methyl-3-oxopropanoate + NADH + H(+)</text>
        <dbReference type="Rhea" id="RHEA:17681"/>
        <dbReference type="ChEBI" id="CHEBI:11805"/>
        <dbReference type="ChEBI" id="CHEBI:15378"/>
        <dbReference type="ChEBI" id="CHEBI:57540"/>
        <dbReference type="ChEBI" id="CHEBI:57700"/>
        <dbReference type="ChEBI" id="CHEBI:57945"/>
        <dbReference type="EC" id="1.1.1.31"/>
    </reaction>
</comment>
<dbReference type="Pfam" id="PF03446">
    <property type="entry name" value="NAD_binding_2"/>
    <property type="match status" value="1"/>
</dbReference>
<keyword evidence="6" id="KW-0520">NAD</keyword>
<comment type="pathway">
    <text evidence="1">Amino-acid degradation; L-valine degradation.</text>
</comment>